<dbReference type="Pfam" id="PF04188">
    <property type="entry name" value="Mannosyl_trans2"/>
    <property type="match status" value="1"/>
</dbReference>
<evidence type="ECO:0000313" key="3">
    <source>
        <dbReference type="Proteomes" id="UP000231282"/>
    </source>
</evidence>
<evidence type="ECO:0008006" key="4">
    <source>
        <dbReference type="Google" id="ProtNLM"/>
    </source>
</evidence>
<dbReference type="UniPathway" id="UPA00196"/>
<keyword evidence="1" id="KW-1133">Transmembrane helix</keyword>
<evidence type="ECO:0000256" key="1">
    <source>
        <dbReference type="SAM" id="Phobius"/>
    </source>
</evidence>
<dbReference type="GO" id="GO:0006506">
    <property type="term" value="P:GPI anchor biosynthetic process"/>
    <property type="evidence" value="ECO:0007669"/>
    <property type="project" value="UniProtKB-UniPathway"/>
</dbReference>
<dbReference type="GO" id="GO:0000009">
    <property type="term" value="F:alpha-1,6-mannosyltransferase activity"/>
    <property type="evidence" value="ECO:0007669"/>
    <property type="project" value="InterPro"/>
</dbReference>
<dbReference type="GO" id="GO:0004376">
    <property type="term" value="F:GPI mannosyltransferase activity"/>
    <property type="evidence" value="ECO:0007669"/>
    <property type="project" value="InterPro"/>
</dbReference>
<gene>
    <name evidence="2" type="ORF">COT63_01160</name>
</gene>
<feature type="transmembrane region" description="Helical" evidence="1">
    <location>
        <begin position="291"/>
        <end position="311"/>
    </location>
</feature>
<feature type="transmembrane region" description="Helical" evidence="1">
    <location>
        <begin position="364"/>
        <end position="386"/>
    </location>
</feature>
<feature type="transmembrane region" description="Helical" evidence="1">
    <location>
        <begin position="170"/>
        <end position="186"/>
    </location>
</feature>
<feature type="transmembrane region" description="Helical" evidence="1">
    <location>
        <begin position="318"/>
        <end position="335"/>
    </location>
</feature>
<keyword evidence="1" id="KW-0472">Membrane</keyword>
<dbReference type="AlphaFoldDB" id="A0A2H0WRG4"/>
<protein>
    <recommendedName>
        <fullName evidence="4">Glycosyltransferase RgtA/B/C/D-like domain-containing protein</fullName>
    </recommendedName>
</protein>
<name>A0A2H0WRG4_9BACT</name>
<comment type="caution">
    <text evidence="2">The sequence shown here is derived from an EMBL/GenBank/DDBJ whole genome shotgun (WGS) entry which is preliminary data.</text>
</comment>
<accession>A0A2H0WRG4</accession>
<sequence>MTKIKNFFSRLSKLTLLHPLLVLVLASLLSASLLYLPFVFHLNSFLGLRYPEKFNFSTILLNFDSLNYITVAKTWYNPQKITTLFPNTPANYFPAHFPAYPALIWLIAQIPTVDFPHASIIATLITSVTASVAFYYLIVLILKDKKKALNLSLLFILFPARWLVVKNVPSPEPLFITLVLAAVYFFKKEQYAKSALFTILAQITKSPGILLAGSLGLTATIKIYQEKTNLKKAVKKFWPILITPLGLIAVFSFYKLTTSDFFAYFKTGNNIHLFWPPFQVFNFQGEWTNTIYLEDVYLIYLLGAVLLFELYKKYQTDILFIFPAIFYFSTCFVAHRDISRYLLPAVPFLLLGGEKFFNNKKFITALIILLPALFLYAINFISFNVMPLADWTPYL</sequence>
<organism evidence="2 3">
    <name type="scientific">Candidatus Shapirobacteria bacterium CG09_land_8_20_14_0_10_38_17</name>
    <dbReference type="NCBI Taxonomy" id="1974884"/>
    <lineage>
        <taxon>Bacteria</taxon>
        <taxon>Candidatus Shapironibacteriota</taxon>
    </lineage>
</organism>
<dbReference type="GO" id="GO:0016020">
    <property type="term" value="C:membrane"/>
    <property type="evidence" value="ECO:0007669"/>
    <property type="project" value="GOC"/>
</dbReference>
<keyword evidence="1" id="KW-0812">Transmembrane</keyword>
<dbReference type="InterPro" id="IPR007315">
    <property type="entry name" value="PIG-V/Gpi18"/>
</dbReference>
<reference evidence="3" key="1">
    <citation type="submission" date="2017-09" db="EMBL/GenBank/DDBJ databases">
        <title>Depth-based differentiation of microbial function through sediment-hosted aquifers and enrichment of novel symbionts in the deep terrestrial subsurface.</title>
        <authorList>
            <person name="Probst A.J."/>
            <person name="Ladd B."/>
            <person name="Jarett J.K."/>
            <person name="Geller-Mcgrath D.E."/>
            <person name="Sieber C.M.K."/>
            <person name="Emerson J.B."/>
            <person name="Anantharaman K."/>
            <person name="Thomas B.C."/>
            <person name="Malmstrom R."/>
            <person name="Stieglmeier M."/>
            <person name="Klingl A."/>
            <person name="Woyke T."/>
            <person name="Ryan C.M."/>
            <person name="Banfield J.F."/>
        </authorList>
    </citation>
    <scope>NUCLEOTIDE SEQUENCE [LARGE SCALE GENOMIC DNA]</scope>
</reference>
<feature type="transmembrane region" description="Helical" evidence="1">
    <location>
        <begin position="237"/>
        <end position="254"/>
    </location>
</feature>
<evidence type="ECO:0000313" key="2">
    <source>
        <dbReference type="EMBL" id="PIS15205.1"/>
    </source>
</evidence>
<dbReference type="Proteomes" id="UP000231282">
    <property type="component" value="Unassembled WGS sequence"/>
</dbReference>
<proteinExistence type="predicted"/>
<dbReference type="EMBL" id="PEZH01000021">
    <property type="protein sequence ID" value="PIS15205.1"/>
    <property type="molecule type" value="Genomic_DNA"/>
</dbReference>
<feature type="transmembrane region" description="Helical" evidence="1">
    <location>
        <begin position="118"/>
        <end position="141"/>
    </location>
</feature>